<keyword evidence="3" id="KW-1185">Reference proteome</keyword>
<dbReference type="InParanoid" id="A0A078A1C3"/>
<protein>
    <submittedName>
        <fullName evidence="2">Leucine-rich repeat-containing protein 56</fullName>
    </submittedName>
</protein>
<dbReference type="InterPro" id="IPR001611">
    <property type="entry name" value="Leu-rich_rpt"/>
</dbReference>
<dbReference type="Gene3D" id="3.80.10.10">
    <property type="entry name" value="Ribonuclease Inhibitor"/>
    <property type="match status" value="1"/>
</dbReference>
<feature type="compositionally biased region" description="Basic and acidic residues" evidence="1">
    <location>
        <begin position="197"/>
        <end position="210"/>
    </location>
</feature>
<sequence>MSDGFEGKDPNGTLSSFSINDMSNQQQQQTTSTSLTHQFYRSTSYNKNPVLKNLNLQKEGTAAKDKDLQFLMKMNKPENKNQFQKSLAETLRIKREHQEKIEQERLQYSSIPRSNIPKESDAKGTAFRIRPQTPRLNLLKNRPNKVGRDQRIPQPLERRAHEQLQPIDMELINKHIPKKKQIKVMKAEDFLEQMEARDDLSVESPKRQYTETDNNYSDEDDEALVIKAGKNAATGGLFSGFEEKFFEIMDQEEIENDLELNEKFLSQHLDVRPEELARLTKIELRVDTTCHNLQATGEILSSIEYLKMNDSIIRCFRDLGTSFKFVRILMIARCELKEVQGILAFEHLEELYISYNFIEELFDIGFLEHLNVLDMEGNNIKGLDQIYYLKRTPYLQELNLKYNPVTEEVAYYQRIQECVPRLESLDDEIVETGFFERKTEETKKFNLLKTTFLPSQKLTDQELERLSFIQAFIRLGADLELMKKWSEEAVTCFEKEPNEEELLIKAIKTYSLEKKAQQNFSEDWENFENQPPTPNKRPMSSSALKSVMGEQFRRTVSEGFGNDSTNLDRKRGASSNNVSGIYPFKPAQNNSFFKTTRSTAQSTQDSFGSLQFPQNSQIDDSNAVSELISNNDQVITGNPLSLLRGTQNKKRLPFLGVHTTSGDSIPKDIYSLINEFHQDFKQVSRDCISVIKSWLEERYKNRIQYGKWSHQS</sequence>
<name>A0A078A1C3_STYLE</name>
<proteinExistence type="predicted"/>
<evidence type="ECO:0000313" key="2">
    <source>
        <dbReference type="EMBL" id="CDW76051.1"/>
    </source>
</evidence>
<reference evidence="2 3" key="1">
    <citation type="submission" date="2014-06" db="EMBL/GenBank/DDBJ databases">
        <authorList>
            <person name="Swart Estienne"/>
        </authorList>
    </citation>
    <scope>NUCLEOTIDE SEQUENCE [LARGE SCALE GENOMIC DNA]</scope>
    <source>
        <strain evidence="2 3">130c</strain>
    </source>
</reference>
<gene>
    <name evidence="2" type="primary">Contig12680.g13541</name>
    <name evidence="2" type="ORF">STYLEM_5047</name>
</gene>
<dbReference type="PANTHER" id="PTHR22708:SF0">
    <property type="entry name" value="LEUCINE-RICH REPEAT-CONTAINING PROTEIN 56"/>
    <property type="match status" value="1"/>
</dbReference>
<dbReference type="PROSITE" id="PS51450">
    <property type="entry name" value="LRR"/>
    <property type="match status" value="2"/>
</dbReference>
<feature type="compositionally biased region" description="Polar residues" evidence="1">
    <location>
        <begin position="12"/>
        <end position="24"/>
    </location>
</feature>
<feature type="region of interest" description="Disordered" evidence="1">
    <location>
        <begin position="197"/>
        <end position="216"/>
    </location>
</feature>
<dbReference type="SUPFAM" id="SSF52058">
    <property type="entry name" value="L domain-like"/>
    <property type="match status" value="1"/>
</dbReference>
<feature type="region of interest" description="Disordered" evidence="1">
    <location>
        <begin position="1"/>
        <end position="36"/>
    </location>
</feature>
<feature type="compositionally biased region" description="Low complexity" evidence="1">
    <location>
        <begin position="25"/>
        <end position="36"/>
    </location>
</feature>
<feature type="region of interest" description="Disordered" evidence="1">
    <location>
        <begin position="113"/>
        <end position="133"/>
    </location>
</feature>
<dbReference type="OrthoDB" id="676979at2759"/>
<dbReference type="AlphaFoldDB" id="A0A078A1C3"/>
<accession>A0A078A1C3</accession>
<organism evidence="2 3">
    <name type="scientific">Stylonychia lemnae</name>
    <name type="common">Ciliate</name>
    <dbReference type="NCBI Taxonomy" id="5949"/>
    <lineage>
        <taxon>Eukaryota</taxon>
        <taxon>Sar</taxon>
        <taxon>Alveolata</taxon>
        <taxon>Ciliophora</taxon>
        <taxon>Intramacronucleata</taxon>
        <taxon>Spirotrichea</taxon>
        <taxon>Stichotrichia</taxon>
        <taxon>Sporadotrichida</taxon>
        <taxon>Oxytrichidae</taxon>
        <taxon>Stylonychinae</taxon>
        <taxon>Stylonychia</taxon>
    </lineage>
</organism>
<dbReference type="EMBL" id="CCKQ01004900">
    <property type="protein sequence ID" value="CDW76051.1"/>
    <property type="molecule type" value="Genomic_DNA"/>
</dbReference>
<evidence type="ECO:0000313" key="3">
    <source>
        <dbReference type="Proteomes" id="UP000039865"/>
    </source>
</evidence>
<feature type="region of interest" description="Disordered" evidence="1">
    <location>
        <begin position="557"/>
        <end position="581"/>
    </location>
</feature>
<dbReference type="Proteomes" id="UP000039865">
    <property type="component" value="Unassembled WGS sequence"/>
</dbReference>
<dbReference type="InterPro" id="IPR040091">
    <property type="entry name" value="LRRC56"/>
</dbReference>
<evidence type="ECO:0000256" key="1">
    <source>
        <dbReference type="SAM" id="MobiDB-lite"/>
    </source>
</evidence>
<dbReference type="InterPro" id="IPR032675">
    <property type="entry name" value="LRR_dom_sf"/>
</dbReference>
<dbReference type="PANTHER" id="PTHR22708">
    <property type="entry name" value="LEUCINE-RICH REPEAT-CONTAINING PROTEIN 56"/>
    <property type="match status" value="1"/>
</dbReference>